<protein>
    <recommendedName>
        <fullName evidence="2">HIT domain-containing protein</fullName>
    </recommendedName>
</protein>
<feature type="domain" description="HIT" evidence="2">
    <location>
        <begin position="11"/>
        <end position="112"/>
    </location>
</feature>
<reference evidence="3" key="1">
    <citation type="submission" date="2016-02" db="EMBL/GenBank/DDBJ databases">
        <title>Genome sequence of Bacillus trypoxylicola KCTC 13244(T).</title>
        <authorList>
            <person name="Jeong H."/>
            <person name="Park S.-H."/>
            <person name="Choi S.-K."/>
        </authorList>
    </citation>
    <scope>NUCLEOTIDE SEQUENCE [LARGE SCALE GENOMIC DNA]</scope>
    <source>
        <strain evidence="3">KCTC 13244</strain>
    </source>
</reference>
<dbReference type="AlphaFoldDB" id="A0A162F3U5"/>
<dbReference type="SUPFAM" id="SSF54197">
    <property type="entry name" value="HIT-like"/>
    <property type="match status" value="1"/>
</dbReference>
<evidence type="ECO:0000313" key="4">
    <source>
        <dbReference type="Proteomes" id="UP000075806"/>
    </source>
</evidence>
<name>A0A162F3U5_9BACI</name>
<evidence type="ECO:0000256" key="1">
    <source>
        <dbReference type="PROSITE-ProRule" id="PRU00464"/>
    </source>
</evidence>
<keyword evidence="4" id="KW-1185">Reference proteome</keyword>
<comment type="caution">
    <text evidence="1">Lacks conserved residue(s) required for the propagation of feature annotation.</text>
</comment>
<sequence>MNKHNEWKNDRILAASKGENPMVMMKMKSGYAVIGDTQFLPGYCVLLPYNKVNSIEDLTMKERADYLVDMTLIGEAILTVCNPKRINYSIYGNTDAFLHAHIFPRYDWEPKERVVHPVWKYPMENWSAERYQYSEEEHGNLKESLKNALIQITHLSY</sequence>
<dbReference type="EMBL" id="LTAO01000002">
    <property type="protein sequence ID" value="KYG34434.1"/>
    <property type="molecule type" value="Genomic_DNA"/>
</dbReference>
<dbReference type="PROSITE" id="PS51084">
    <property type="entry name" value="HIT_2"/>
    <property type="match status" value="1"/>
</dbReference>
<dbReference type="STRING" id="519424.AZF04_14720"/>
<dbReference type="InterPro" id="IPR036265">
    <property type="entry name" value="HIT-like_sf"/>
</dbReference>
<dbReference type="RefSeq" id="WP_045482163.1">
    <property type="nucleotide sequence ID" value="NZ_LTAO01000002.1"/>
</dbReference>
<proteinExistence type="predicted"/>
<dbReference type="InterPro" id="IPR011146">
    <property type="entry name" value="HIT-like"/>
</dbReference>
<gene>
    <name evidence="3" type="ORF">AZF04_14720</name>
</gene>
<evidence type="ECO:0000313" key="3">
    <source>
        <dbReference type="EMBL" id="KYG34434.1"/>
    </source>
</evidence>
<dbReference type="Gene3D" id="3.30.428.10">
    <property type="entry name" value="HIT-like"/>
    <property type="match status" value="1"/>
</dbReference>
<organism evidence="3 4">
    <name type="scientific">Alkalihalobacillus trypoxylicola</name>
    <dbReference type="NCBI Taxonomy" id="519424"/>
    <lineage>
        <taxon>Bacteria</taxon>
        <taxon>Bacillati</taxon>
        <taxon>Bacillota</taxon>
        <taxon>Bacilli</taxon>
        <taxon>Bacillales</taxon>
        <taxon>Bacillaceae</taxon>
        <taxon>Alkalihalobacillus</taxon>
    </lineage>
</organism>
<comment type="caution">
    <text evidence="3">The sequence shown here is derived from an EMBL/GenBank/DDBJ whole genome shotgun (WGS) entry which is preliminary data.</text>
</comment>
<dbReference type="Proteomes" id="UP000075806">
    <property type="component" value="Unassembled WGS sequence"/>
</dbReference>
<dbReference type="OrthoDB" id="9784774at2"/>
<accession>A0A162F3U5</accession>
<evidence type="ECO:0000259" key="2">
    <source>
        <dbReference type="PROSITE" id="PS51084"/>
    </source>
</evidence>
<dbReference type="GO" id="GO:0003824">
    <property type="term" value="F:catalytic activity"/>
    <property type="evidence" value="ECO:0007669"/>
    <property type="project" value="InterPro"/>
</dbReference>